<protein>
    <submittedName>
        <fullName evidence="5">AraC family transcriptional regulator</fullName>
    </submittedName>
</protein>
<name>A0A4P8XGH3_9BACL</name>
<keyword evidence="6" id="KW-1185">Reference proteome</keyword>
<keyword evidence="1" id="KW-0805">Transcription regulation</keyword>
<dbReference type="Pfam" id="PF02311">
    <property type="entry name" value="AraC_binding"/>
    <property type="match status" value="1"/>
</dbReference>
<evidence type="ECO:0000313" key="5">
    <source>
        <dbReference type="EMBL" id="QCT01552.1"/>
    </source>
</evidence>
<dbReference type="GO" id="GO:0003700">
    <property type="term" value="F:DNA-binding transcription factor activity"/>
    <property type="evidence" value="ECO:0007669"/>
    <property type="project" value="InterPro"/>
</dbReference>
<dbReference type="KEGG" id="palo:E6C60_0831"/>
<dbReference type="EMBL" id="CP040396">
    <property type="protein sequence ID" value="QCT01552.1"/>
    <property type="molecule type" value="Genomic_DNA"/>
</dbReference>
<dbReference type="OrthoDB" id="9807321at2"/>
<dbReference type="PROSITE" id="PS00041">
    <property type="entry name" value="HTH_ARAC_FAMILY_1"/>
    <property type="match status" value="1"/>
</dbReference>
<feature type="domain" description="HTH araC/xylS-type" evidence="4">
    <location>
        <begin position="177"/>
        <end position="275"/>
    </location>
</feature>
<dbReference type="InterPro" id="IPR037923">
    <property type="entry name" value="HTH-like"/>
</dbReference>
<dbReference type="SMART" id="SM00342">
    <property type="entry name" value="HTH_ARAC"/>
    <property type="match status" value="1"/>
</dbReference>
<dbReference type="AlphaFoldDB" id="A0A4P8XGH3"/>
<dbReference type="Pfam" id="PF12833">
    <property type="entry name" value="HTH_18"/>
    <property type="match status" value="1"/>
</dbReference>
<dbReference type="PROSITE" id="PS01124">
    <property type="entry name" value="HTH_ARAC_FAMILY_2"/>
    <property type="match status" value="1"/>
</dbReference>
<dbReference type="InterPro" id="IPR014710">
    <property type="entry name" value="RmlC-like_jellyroll"/>
</dbReference>
<keyword evidence="3" id="KW-0804">Transcription</keyword>
<dbReference type="Gene3D" id="2.60.120.10">
    <property type="entry name" value="Jelly Rolls"/>
    <property type="match status" value="1"/>
</dbReference>
<proteinExistence type="predicted"/>
<evidence type="ECO:0000256" key="2">
    <source>
        <dbReference type="ARBA" id="ARBA00023125"/>
    </source>
</evidence>
<dbReference type="RefSeq" id="WP_138224670.1">
    <property type="nucleotide sequence ID" value="NZ_CP040396.1"/>
</dbReference>
<dbReference type="SUPFAM" id="SSF51215">
    <property type="entry name" value="Regulatory protein AraC"/>
    <property type="match status" value="1"/>
</dbReference>
<dbReference type="InterPro" id="IPR003313">
    <property type="entry name" value="AraC-bd"/>
</dbReference>
<dbReference type="InterPro" id="IPR018060">
    <property type="entry name" value="HTH_AraC"/>
</dbReference>
<accession>A0A4P8XGH3</accession>
<dbReference type="Gene3D" id="1.10.10.60">
    <property type="entry name" value="Homeodomain-like"/>
    <property type="match status" value="2"/>
</dbReference>
<dbReference type="InterPro" id="IPR020449">
    <property type="entry name" value="Tscrpt_reg_AraC-type_HTH"/>
</dbReference>
<gene>
    <name evidence="5" type="ORF">E6C60_0831</name>
</gene>
<evidence type="ECO:0000256" key="1">
    <source>
        <dbReference type="ARBA" id="ARBA00023015"/>
    </source>
</evidence>
<dbReference type="InterPro" id="IPR018062">
    <property type="entry name" value="HTH_AraC-typ_CS"/>
</dbReference>
<organism evidence="5 6">
    <name type="scientific">Paenibacillus algicola</name>
    <dbReference type="NCBI Taxonomy" id="2565926"/>
    <lineage>
        <taxon>Bacteria</taxon>
        <taxon>Bacillati</taxon>
        <taxon>Bacillota</taxon>
        <taxon>Bacilli</taxon>
        <taxon>Bacillales</taxon>
        <taxon>Paenibacillaceae</taxon>
        <taxon>Paenibacillus</taxon>
    </lineage>
</organism>
<evidence type="ECO:0000259" key="4">
    <source>
        <dbReference type="PROSITE" id="PS01124"/>
    </source>
</evidence>
<dbReference type="Proteomes" id="UP000300879">
    <property type="component" value="Chromosome"/>
</dbReference>
<evidence type="ECO:0000313" key="6">
    <source>
        <dbReference type="Proteomes" id="UP000300879"/>
    </source>
</evidence>
<dbReference type="GO" id="GO:0043565">
    <property type="term" value="F:sequence-specific DNA binding"/>
    <property type="evidence" value="ECO:0007669"/>
    <property type="project" value="InterPro"/>
</dbReference>
<dbReference type="PRINTS" id="PR00032">
    <property type="entry name" value="HTHARAC"/>
</dbReference>
<dbReference type="InterPro" id="IPR009057">
    <property type="entry name" value="Homeodomain-like_sf"/>
</dbReference>
<keyword evidence="2" id="KW-0238">DNA-binding</keyword>
<dbReference type="PANTHER" id="PTHR43280">
    <property type="entry name" value="ARAC-FAMILY TRANSCRIPTIONAL REGULATOR"/>
    <property type="match status" value="1"/>
</dbReference>
<dbReference type="PANTHER" id="PTHR43280:SF30">
    <property type="entry name" value="MMSAB OPERON REGULATORY PROTEIN"/>
    <property type="match status" value="1"/>
</dbReference>
<dbReference type="SUPFAM" id="SSF46689">
    <property type="entry name" value="Homeodomain-like"/>
    <property type="match status" value="2"/>
</dbReference>
<evidence type="ECO:0000256" key="3">
    <source>
        <dbReference type="ARBA" id="ARBA00023163"/>
    </source>
</evidence>
<reference evidence="5 6" key="1">
    <citation type="submission" date="2019-05" db="EMBL/GenBank/DDBJ databases">
        <authorList>
            <person name="Chen C."/>
        </authorList>
    </citation>
    <scope>NUCLEOTIDE SEQUENCE [LARGE SCALE GENOMIC DNA]</scope>
    <source>
        <strain evidence="5 6">HB172198</strain>
    </source>
</reference>
<sequence length="282" mass="32581">MSKPWEIMKQLNQMNFNVLIAGLAKHGPCWHSKAYKHRFHSIWMVTRGSGTFMLDGNSYTAEPGRLFVVSPGMVVERMSEPAIEFYFVRFEYALACASNDPGNSDHSTPSPFPLSGAYTILTPLSLVNTMEQLVQNMKRRGEFTLMHRRILFLELLMQILTDLRTQLVTGDTTMAIEKTINYMVNHYNENITLDQLSTMASLSISHYSRLFKKYTNYSPIHYLTHLRMDRAKELLILSDYRLKAIARSVGYEDELYFSRLFKKTEGLSPSTYAKNYETTPKH</sequence>